<dbReference type="InterPro" id="IPR000198">
    <property type="entry name" value="RhoGAP_dom"/>
</dbReference>
<dbReference type="SMART" id="SM00324">
    <property type="entry name" value="RhoGAP"/>
    <property type="match status" value="1"/>
</dbReference>
<dbReference type="STRING" id="307507.A0A2V0P2V7"/>
<dbReference type="PANTHER" id="PTHR45808:SF2">
    <property type="entry name" value="RHO GTPASE-ACTIVATING PROTEIN 68F"/>
    <property type="match status" value="1"/>
</dbReference>
<dbReference type="PANTHER" id="PTHR45808">
    <property type="entry name" value="RHO GTPASE-ACTIVATING PROTEIN 68F"/>
    <property type="match status" value="1"/>
</dbReference>
<accession>A0A2V0P2V7</accession>
<dbReference type="GO" id="GO:0005096">
    <property type="term" value="F:GTPase activator activity"/>
    <property type="evidence" value="ECO:0007669"/>
    <property type="project" value="TreeGrafter"/>
</dbReference>
<protein>
    <recommendedName>
        <fullName evidence="2">Rho-GAP domain-containing protein</fullName>
    </recommendedName>
</protein>
<evidence type="ECO:0000313" key="4">
    <source>
        <dbReference type="Proteomes" id="UP000247498"/>
    </source>
</evidence>
<feature type="compositionally biased region" description="Low complexity" evidence="1">
    <location>
        <begin position="14"/>
        <end position="38"/>
    </location>
</feature>
<gene>
    <name evidence="3" type="ORF">Rsub_06168</name>
</gene>
<keyword evidence="4" id="KW-1185">Reference proteome</keyword>
<dbReference type="Proteomes" id="UP000247498">
    <property type="component" value="Unassembled WGS sequence"/>
</dbReference>
<dbReference type="Gene3D" id="1.10.555.10">
    <property type="entry name" value="Rho GTPase activation protein"/>
    <property type="match status" value="1"/>
</dbReference>
<reference evidence="3 4" key="1">
    <citation type="journal article" date="2018" name="Sci. Rep.">
        <title>Raphidocelis subcapitata (=Pseudokirchneriella subcapitata) provides an insight into genome evolution and environmental adaptations in the Sphaeropleales.</title>
        <authorList>
            <person name="Suzuki S."/>
            <person name="Yamaguchi H."/>
            <person name="Nakajima N."/>
            <person name="Kawachi M."/>
        </authorList>
    </citation>
    <scope>NUCLEOTIDE SEQUENCE [LARGE SCALE GENOMIC DNA]</scope>
    <source>
        <strain evidence="3 4">NIES-35</strain>
    </source>
</reference>
<dbReference type="InParanoid" id="A0A2V0P2V7"/>
<evidence type="ECO:0000256" key="1">
    <source>
        <dbReference type="SAM" id="MobiDB-lite"/>
    </source>
</evidence>
<dbReference type="CDD" id="cd00159">
    <property type="entry name" value="RhoGAP"/>
    <property type="match status" value="1"/>
</dbReference>
<feature type="domain" description="Rho-GAP" evidence="2">
    <location>
        <begin position="146"/>
        <end position="328"/>
    </location>
</feature>
<dbReference type="OrthoDB" id="546904at2759"/>
<comment type="caution">
    <text evidence="3">The sequence shown here is derived from an EMBL/GenBank/DDBJ whole genome shotgun (WGS) entry which is preliminary data.</text>
</comment>
<dbReference type="AlphaFoldDB" id="A0A2V0P2V7"/>
<dbReference type="GO" id="GO:0007264">
    <property type="term" value="P:small GTPase-mediated signal transduction"/>
    <property type="evidence" value="ECO:0007669"/>
    <property type="project" value="TreeGrafter"/>
</dbReference>
<dbReference type="GO" id="GO:0005737">
    <property type="term" value="C:cytoplasm"/>
    <property type="evidence" value="ECO:0007669"/>
    <property type="project" value="TreeGrafter"/>
</dbReference>
<feature type="region of interest" description="Disordered" evidence="1">
    <location>
        <begin position="1"/>
        <end position="59"/>
    </location>
</feature>
<dbReference type="PROSITE" id="PS50238">
    <property type="entry name" value="RHOGAP"/>
    <property type="match status" value="1"/>
</dbReference>
<name>A0A2V0P2V7_9CHLO</name>
<sequence>MEQEAGGVAPLTEPAPGGRAAGAEADAASGAAAAATAVAPPPPPAVGEPERPAAQPRQTLQRSLEAIRLGSLRLAAMLKARAAAVVPAVGGGAGAPVEAAADAQAPSAAAKLRARATELGAIARQASTRLVHSAAEGIRRLAAGGDPLLALCRSEPHMPQLVLASCTALVAGGGIAVPGIFKTPAPTGEEERLSASLAGGRIALIPPATNPHTLAALLKHFLCGLEEPLLTYRLLPDFVSAAGDLGQLDAVVAQLPAANGNVLRLLLEVCSYVNANSAATEMDSLALAQVLAPCVAWLPPTLKPQKSAPAPPLAAAGELAAEEAAAAAAAFASDSGAAHMMPLEGDEADAIVVVLEALIDGFQRG</sequence>
<evidence type="ECO:0000259" key="2">
    <source>
        <dbReference type="PROSITE" id="PS50238"/>
    </source>
</evidence>
<evidence type="ECO:0000313" key="3">
    <source>
        <dbReference type="EMBL" id="GBF93919.1"/>
    </source>
</evidence>
<dbReference type="SUPFAM" id="SSF48350">
    <property type="entry name" value="GTPase activation domain, GAP"/>
    <property type="match status" value="1"/>
</dbReference>
<dbReference type="InterPro" id="IPR008936">
    <property type="entry name" value="Rho_GTPase_activation_prot"/>
</dbReference>
<dbReference type="EMBL" id="BDRX01000046">
    <property type="protein sequence ID" value="GBF93919.1"/>
    <property type="molecule type" value="Genomic_DNA"/>
</dbReference>
<proteinExistence type="predicted"/>
<organism evidence="3 4">
    <name type="scientific">Raphidocelis subcapitata</name>
    <dbReference type="NCBI Taxonomy" id="307507"/>
    <lineage>
        <taxon>Eukaryota</taxon>
        <taxon>Viridiplantae</taxon>
        <taxon>Chlorophyta</taxon>
        <taxon>core chlorophytes</taxon>
        <taxon>Chlorophyceae</taxon>
        <taxon>CS clade</taxon>
        <taxon>Sphaeropleales</taxon>
        <taxon>Selenastraceae</taxon>
        <taxon>Raphidocelis</taxon>
    </lineage>
</organism>
<dbReference type="Pfam" id="PF00620">
    <property type="entry name" value="RhoGAP"/>
    <property type="match status" value="1"/>
</dbReference>